<organism evidence="2">
    <name type="scientific">viral metagenome</name>
    <dbReference type="NCBI Taxonomy" id="1070528"/>
    <lineage>
        <taxon>unclassified sequences</taxon>
        <taxon>metagenomes</taxon>
        <taxon>organismal metagenomes</taxon>
    </lineage>
</organism>
<dbReference type="EMBL" id="MN739212">
    <property type="protein sequence ID" value="QHS93926.1"/>
    <property type="molecule type" value="Genomic_DNA"/>
</dbReference>
<protein>
    <submittedName>
        <fullName evidence="2">Uncharacterized protein</fullName>
    </submittedName>
</protein>
<evidence type="ECO:0000313" key="2">
    <source>
        <dbReference type="EMBL" id="QHS93926.1"/>
    </source>
</evidence>
<evidence type="ECO:0000256" key="1">
    <source>
        <dbReference type="SAM" id="MobiDB-lite"/>
    </source>
</evidence>
<feature type="region of interest" description="Disordered" evidence="1">
    <location>
        <begin position="344"/>
        <end position="388"/>
    </location>
</feature>
<feature type="compositionally biased region" description="Basic residues" evidence="1">
    <location>
        <begin position="344"/>
        <end position="354"/>
    </location>
</feature>
<sequence length="462" mass="52498">MTDFDNPFTLNDTFVFGDSLLLEPGRPRSQSEPLPDINTMMKENMPPPQGPPQSPLPQGPSLGPPLHRPPLQKPTPVTVSSFLRGAPTSAGDIFTVAQNREVKVPENAHLVKQYNLNALNSICPGYGTWAAGNRLQIPLLIYGFFYEENTLKVLVIPLATMEVMEFTSFHSDLVHILQTNKAFFSPEDQAAISTLNTQLVNDFNGLHIRDNNNEHALLKKYIWATVRDAKFNQSAQNWIRSQFLKETHTEPPPNYLPLHVDLLKSMNYRPNLTLLPCADPRGCACRKVGEVFQYEKHIGKSDPNAYLTVDEVVKWIHSSITLPAKRYFAPCIRNMQTTLDLLRQPKKKKTKKKTTSGETLEPGEEPVGEPVVKPVKKPMKKPRKRKSVLRKSKRKRANTATMLLRKRPCAKNSQRCRGSLIAAWSSCCQRPIICEYHYQRLRSKQTWCPQHKKLSKVCRVKC</sequence>
<dbReference type="AlphaFoldDB" id="A0A6C0BNZ9"/>
<feature type="region of interest" description="Disordered" evidence="1">
    <location>
        <begin position="20"/>
        <end position="82"/>
    </location>
</feature>
<feature type="compositionally biased region" description="Basic residues" evidence="1">
    <location>
        <begin position="374"/>
        <end position="388"/>
    </location>
</feature>
<feature type="compositionally biased region" description="Pro residues" evidence="1">
    <location>
        <begin position="45"/>
        <end position="73"/>
    </location>
</feature>
<proteinExistence type="predicted"/>
<accession>A0A6C0BNZ9</accession>
<reference evidence="2" key="1">
    <citation type="journal article" date="2020" name="Nature">
        <title>Giant virus diversity and host interactions through global metagenomics.</title>
        <authorList>
            <person name="Schulz F."/>
            <person name="Roux S."/>
            <person name="Paez-Espino D."/>
            <person name="Jungbluth S."/>
            <person name="Walsh D.A."/>
            <person name="Denef V.J."/>
            <person name="McMahon K.D."/>
            <person name="Konstantinidis K.T."/>
            <person name="Eloe-Fadrosh E.A."/>
            <person name="Kyrpides N.C."/>
            <person name="Woyke T."/>
        </authorList>
    </citation>
    <scope>NUCLEOTIDE SEQUENCE</scope>
    <source>
        <strain evidence="2">GVMAG-M-3300018080-19</strain>
    </source>
</reference>
<name>A0A6C0BNZ9_9ZZZZ</name>